<evidence type="ECO:0000313" key="2">
    <source>
        <dbReference type="EMBL" id="QIZ07083.1"/>
    </source>
</evidence>
<dbReference type="Proteomes" id="UP000501868">
    <property type="component" value="Chromosome"/>
</dbReference>
<dbReference type="Pfam" id="PF09189">
    <property type="entry name" value="MoaD_arch"/>
    <property type="match status" value="1"/>
</dbReference>
<organism evidence="2 3">
    <name type="scientific">Priestia megaterium</name>
    <name type="common">Bacillus megaterium</name>
    <dbReference type="NCBI Taxonomy" id="1404"/>
    <lineage>
        <taxon>Bacteria</taxon>
        <taxon>Bacillati</taxon>
        <taxon>Bacillota</taxon>
        <taxon>Bacilli</taxon>
        <taxon>Bacillales</taxon>
        <taxon>Bacillaceae</taxon>
        <taxon>Priestia</taxon>
    </lineage>
</organism>
<proteinExistence type="predicted"/>
<dbReference type="InterPro" id="IPR036473">
    <property type="entry name" value="Mopterin_CF_MoaD-rel_C_sf"/>
</dbReference>
<gene>
    <name evidence="2" type="ORF">HFZ78_10505</name>
</gene>
<dbReference type="AlphaFoldDB" id="A0A6H1P0K5"/>
<feature type="domain" description="Molybdopterin cofactor biosynthesis MoaD-related C-terminal" evidence="1">
    <location>
        <begin position="5"/>
        <end position="90"/>
    </location>
</feature>
<name>A0A6H1P0K5_PRIMG</name>
<dbReference type="EMBL" id="CP051128">
    <property type="protein sequence ID" value="QIZ07083.1"/>
    <property type="molecule type" value="Genomic_DNA"/>
</dbReference>
<dbReference type="InterPro" id="IPR015272">
    <property type="entry name" value="MoadD_C"/>
</dbReference>
<evidence type="ECO:0000313" key="3">
    <source>
        <dbReference type="Proteomes" id="UP000501868"/>
    </source>
</evidence>
<evidence type="ECO:0000259" key="1">
    <source>
        <dbReference type="Pfam" id="PF09189"/>
    </source>
</evidence>
<reference evidence="2 3" key="2">
    <citation type="submission" date="2020-04" db="EMBL/GenBank/DDBJ databases">
        <authorList>
            <person name="Fomenkov A."/>
            <person name="Anton B.P."/>
            <person name="Roberts R.J."/>
        </authorList>
    </citation>
    <scope>NUCLEOTIDE SEQUENCE [LARGE SCALE GENOMIC DNA]</scope>
    <source>
        <strain evidence="2 3">S2</strain>
    </source>
</reference>
<dbReference type="Gene3D" id="3.30.1370.80">
    <property type="entry name" value="Molybdopterin cofactor biosynthesis MoaD-related, C-terminal domain"/>
    <property type="match status" value="1"/>
</dbReference>
<sequence>MVIRDLEFRGISIEHLGMYFEELGALQRTDRFPYVYEADNWKGQILSEEEILFTSSFKVNTVQVRFCANDDHTLDVLIKNYRYKTTRIGG</sequence>
<reference evidence="2 3" key="1">
    <citation type="submission" date="2020-04" db="EMBL/GenBank/DDBJ databases">
        <title>Genome-Wide Identification of 5-Methylcytosine Sites in Bacterial Genomes By High-Throughput Sequencing of MspJI Restriction Fragments.</title>
        <authorList>
            <person name="Wu V."/>
        </authorList>
    </citation>
    <scope>NUCLEOTIDE SEQUENCE [LARGE SCALE GENOMIC DNA]</scope>
    <source>
        <strain evidence="2 3">S2</strain>
    </source>
</reference>
<accession>A0A6H1P0K5</accession>
<protein>
    <recommendedName>
        <fullName evidence="1">Molybdopterin cofactor biosynthesis MoaD-related C-terminal domain-containing protein</fullName>
    </recommendedName>
</protein>